<dbReference type="GO" id="GO:0042585">
    <property type="term" value="C:germinal vesicle"/>
    <property type="evidence" value="ECO:0007669"/>
    <property type="project" value="TreeGrafter"/>
</dbReference>
<comment type="caution">
    <text evidence="1">The sequence shown here is derived from an EMBL/GenBank/DDBJ whole genome shotgun (WGS) entry which is preliminary data.</text>
</comment>
<dbReference type="GO" id="GO:0001940">
    <property type="term" value="C:male pronucleus"/>
    <property type="evidence" value="ECO:0007669"/>
    <property type="project" value="TreeGrafter"/>
</dbReference>
<evidence type="ECO:0000313" key="2">
    <source>
        <dbReference type="Proteomes" id="UP001460270"/>
    </source>
</evidence>
<protein>
    <submittedName>
        <fullName evidence="1">Uncharacterized protein</fullName>
    </submittedName>
</protein>
<proteinExistence type="predicted"/>
<dbReference type="PANTHER" id="PTHR35678">
    <property type="entry name" value="PROTEIN STPG4"/>
    <property type="match status" value="1"/>
</dbReference>
<organism evidence="1 2">
    <name type="scientific">Mugilogobius chulae</name>
    <name type="common">yellowstripe goby</name>
    <dbReference type="NCBI Taxonomy" id="88201"/>
    <lineage>
        <taxon>Eukaryota</taxon>
        <taxon>Metazoa</taxon>
        <taxon>Chordata</taxon>
        <taxon>Craniata</taxon>
        <taxon>Vertebrata</taxon>
        <taxon>Euteleostomi</taxon>
        <taxon>Actinopterygii</taxon>
        <taxon>Neopterygii</taxon>
        <taxon>Teleostei</taxon>
        <taxon>Neoteleostei</taxon>
        <taxon>Acanthomorphata</taxon>
        <taxon>Gobiaria</taxon>
        <taxon>Gobiiformes</taxon>
        <taxon>Gobioidei</taxon>
        <taxon>Gobiidae</taxon>
        <taxon>Gobionellinae</taxon>
        <taxon>Mugilogobius</taxon>
    </lineage>
</organism>
<dbReference type="Proteomes" id="UP001460270">
    <property type="component" value="Unassembled WGS sequence"/>
</dbReference>
<dbReference type="EMBL" id="JBBPFD010000013">
    <property type="protein sequence ID" value="KAK7901527.1"/>
    <property type="molecule type" value="Genomic_DNA"/>
</dbReference>
<dbReference type="GO" id="GO:0044727">
    <property type="term" value="P:epigenetic programing of male pronucleus"/>
    <property type="evidence" value="ECO:0007669"/>
    <property type="project" value="TreeGrafter"/>
</dbReference>
<dbReference type="AlphaFoldDB" id="A0AAW0NNB4"/>
<dbReference type="PANTHER" id="PTHR35678:SF1">
    <property type="entry name" value="PROTEIN STPG4"/>
    <property type="match status" value="1"/>
</dbReference>
<sequence length="219" mass="24405">MCKNVDINHPGAELFHLGLIALTSEKFDAPPRSEEKETEDLCISAEQVKEEGDRETGKACQVREWAGRAHFGLGLRHTETDSGSDTPLPGQYPIRDFLEESELNPCRGRTGSKDLQISPCHYEVAAKPVEKIPCKHVMFRSSVQRVTFPPKTGPAPCAYSPEIRPGKSITSSFKSTLPRLHHVHPKTPGPGAYEPFWKLGDCVNTNMDPSFSFFFRNLP</sequence>
<name>A0AAW0NNB4_9GOBI</name>
<gene>
    <name evidence="1" type="ORF">WMY93_018296</name>
</gene>
<evidence type="ECO:0000313" key="1">
    <source>
        <dbReference type="EMBL" id="KAK7901527.1"/>
    </source>
</evidence>
<dbReference type="GO" id="GO:0003682">
    <property type="term" value="F:chromatin binding"/>
    <property type="evidence" value="ECO:0007669"/>
    <property type="project" value="TreeGrafter"/>
</dbReference>
<reference evidence="2" key="1">
    <citation type="submission" date="2024-04" db="EMBL/GenBank/DDBJ databases">
        <title>Salinicola lusitanus LLJ914,a marine bacterium isolated from the Okinawa Trough.</title>
        <authorList>
            <person name="Li J."/>
        </authorList>
    </citation>
    <scope>NUCLEOTIDE SEQUENCE [LARGE SCALE GENOMIC DNA]</scope>
</reference>
<accession>A0AAW0NNB4</accession>
<dbReference type="GO" id="GO:0042393">
    <property type="term" value="F:histone binding"/>
    <property type="evidence" value="ECO:0007669"/>
    <property type="project" value="TreeGrafter"/>
</dbReference>
<keyword evidence="2" id="KW-1185">Reference proteome</keyword>
<dbReference type="GO" id="GO:0001939">
    <property type="term" value="C:female pronucleus"/>
    <property type="evidence" value="ECO:0007669"/>
    <property type="project" value="TreeGrafter"/>
</dbReference>